<evidence type="ECO:0000313" key="1">
    <source>
        <dbReference type="EMBL" id="BDG01450.1"/>
    </source>
</evidence>
<proteinExistence type="predicted"/>
<sequence>MPDETQLARTVATAILGIDTLWGGDVMNPSGTGRYIADSWFSDEPLPEAYTHPAAARLRESGGVAARSPDQAAIDAYLAAVDVPGAIDETIGQGRALGGVRGAFLVGQGESLRVVWELVEELRGRGPKVPYERCVVASTGRSPEPSRPDRKRQLLAELLRVPAEPERLLAAVDAWRGERLVPRKAIELLARGFIAQLDEGARRHVVPHLPASLHAIPRANVAFLPIENAPFSGSMNYVGRARDRDGSPRYEATYEINAALEISIPEFVDLVAHEVVPGHATNFALAQALYVQGKLGFEGTVLTMNTRGAALSEGLANNAILMAFGVKEVEELPDPDLRIGMLLALLQDDAKNQASWLTWEEGRPQDEVARVLRSDYLCSEERAGKLSGAWGRHPLNGRMYLPCYRAGTEKVAELRRRHPPEKVIPALYQVFGLVDVVTIDRVL</sequence>
<gene>
    <name evidence="1" type="ORF">AMOR_04460</name>
</gene>
<protein>
    <recommendedName>
        <fullName evidence="3">DUF885 domain-containing protein</fullName>
    </recommendedName>
</protein>
<dbReference type="EMBL" id="AP025591">
    <property type="protein sequence ID" value="BDG01450.1"/>
    <property type="molecule type" value="Genomic_DNA"/>
</dbReference>
<dbReference type="Proteomes" id="UP001162891">
    <property type="component" value="Chromosome"/>
</dbReference>
<name>A0ABM7WPR4_9BACT</name>
<evidence type="ECO:0008006" key="3">
    <source>
        <dbReference type="Google" id="ProtNLM"/>
    </source>
</evidence>
<dbReference type="RefSeq" id="WP_248357991.1">
    <property type="nucleotide sequence ID" value="NZ_AP025591.1"/>
</dbReference>
<accession>A0ABM7WPR4</accession>
<keyword evidence="2" id="KW-1185">Reference proteome</keyword>
<reference evidence="2" key="1">
    <citation type="journal article" date="2022" name="Int. J. Syst. Evol. Microbiol.">
        <title>Anaeromyxobacter oryzae sp. nov., Anaeromyxobacter diazotrophicus sp. nov. and Anaeromyxobacter paludicola sp. nov., isolated from paddy soils.</title>
        <authorList>
            <person name="Itoh H."/>
            <person name="Xu Z."/>
            <person name="Mise K."/>
            <person name="Masuda Y."/>
            <person name="Ushijima N."/>
            <person name="Hayakawa C."/>
            <person name="Shiratori Y."/>
            <person name="Senoo K."/>
        </authorList>
    </citation>
    <scope>NUCLEOTIDE SEQUENCE [LARGE SCALE GENOMIC DNA]</scope>
    <source>
        <strain evidence="2">Red232</strain>
    </source>
</reference>
<organism evidence="1 2">
    <name type="scientific">Anaeromyxobacter oryzae</name>
    <dbReference type="NCBI Taxonomy" id="2918170"/>
    <lineage>
        <taxon>Bacteria</taxon>
        <taxon>Pseudomonadati</taxon>
        <taxon>Myxococcota</taxon>
        <taxon>Myxococcia</taxon>
        <taxon>Myxococcales</taxon>
        <taxon>Cystobacterineae</taxon>
        <taxon>Anaeromyxobacteraceae</taxon>
        <taxon>Anaeromyxobacter</taxon>
    </lineage>
</organism>
<evidence type="ECO:0000313" key="2">
    <source>
        <dbReference type="Proteomes" id="UP001162891"/>
    </source>
</evidence>